<accession>A0A132AKR5</accession>
<proteinExistence type="predicted"/>
<gene>
    <name evidence="1" type="ORF">QR98_0099990</name>
</gene>
<dbReference type="Proteomes" id="UP000616769">
    <property type="component" value="Unassembled WGS sequence"/>
</dbReference>
<dbReference type="OrthoDB" id="6491610at2759"/>
<sequence length="192" mass="22378">MFFASEYQKKSIKPYHINRVEANDDIDSNGSLPSSSQIQIEELLGYNSESRLIFFTGKSLNQTNFDSLEDVPEQDIRSNLFVYSIDFGTIHCISCQLIRCYQMKQSDRSSICIDLRRSVTRNENDPNEIACILKEIHLSFLSEYAIITCLSGIIPKNNQFTEKDRIQKFDLIDRKFEKKKEKEKNTKKRIIS</sequence>
<comment type="caution">
    <text evidence="1">The sequence shown here is derived from an EMBL/GenBank/DDBJ whole genome shotgun (WGS) entry which is preliminary data.</text>
</comment>
<dbReference type="EMBL" id="JXLN01017174">
    <property type="protein sequence ID" value="KPM11429.1"/>
    <property type="molecule type" value="Genomic_DNA"/>
</dbReference>
<evidence type="ECO:0000313" key="1">
    <source>
        <dbReference type="EMBL" id="KPM11429.1"/>
    </source>
</evidence>
<organism evidence="1 2">
    <name type="scientific">Sarcoptes scabiei</name>
    <name type="common">Itch mite</name>
    <name type="synonym">Acarus scabiei</name>
    <dbReference type="NCBI Taxonomy" id="52283"/>
    <lineage>
        <taxon>Eukaryota</taxon>
        <taxon>Metazoa</taxon>
        <taxon>Ecdysozoa</taxon>
        <taxon>Arthropoda</taxon>
        <taxon>Chelicerata</taxon>
        <taxon>Arachnida</taxon>
        <taxon>Acari</taxon>
        <taxon>Acariformes</taxon>
        <taxon>Sarcoptiformes</taxon>
        <taxon>Astigmata</taxon>
        <taxon>Psoroptidia</taxon>
        <taxon>Sarcoptoidea</taxon>
        <taxon>Sarcoptidae</taxon>
        <taxon>Sarcoptinae</taxon>
        <taxon>Sarcoptes</taxon>
    </lineage>
</organism>
<evidence type="ECO:0000313" key="2">
    <source>
        <dbReference type="Proteomes" id="UP000616769"/>
    </source>
</evidence>
<protein>
    <submittedName>
        <fullName evidence="1">Uncharacterized protein</fullName>
    </submittedName>
</protein>
<dbReference type="AlphaFoldDB" id="A0A132AKR5"/>
<dbReference type="VEuPathDB" id="VectorBase:SSCA001629"/>
<reference evidence="1 2" key="1">
    <citation type="journal article" date="2015" name="Parasit. Vectors">
        <title>Draft genome of the scabies mite.</title>
        <authorList>
            <person name="Rider S.D.Jr."/>
            <person name="Morgan M.S."/>
            <person name="Arlian L.G."/>
        </authorList>
    </citation>
    <scope>NUCLEOTIDE SEQUENCE [LARGE SCALE GENOMIC DNA]</scope>
    <source>
        <strain evidence="1">Arlian Lab</strain>
    </source>
</reference>
<name>A0A132AKR5_SARSC</name>